<accession>A0A1B8PEJ8</accession>
<dbReference type="SUPFAM" id="SSF52540">
    <property type="entry name" value="P-loop containing nucleoside triphosphate hydrolases"/>
    <property type="match status" value="1"/>
</dbReference>
<gene>
    <name evidence="3" type="ORF">A9Z62_03065</name>
</gene>
<dbReference type="Pfam" id="PF13175">
    <property type="entry name" value="AAA_15"/>
    <property type="match status" value="1"/>
</dbReference>
<name>A0A1B8PEJ8_HAEHA</name>
<dbReference type="CDD" id="cd01026">
    <property type="entry name" value="TOPRIM_OLD"/>
    <property type="match status" value="1"/>
</dbReference>
<sequence>MKINKIKIKNFRKLRNCHINLSDRETLFVGANNSGKTSAMHALMFFLGNEPSKFKFTDFPINNWEAINSIGESWIKENIDADIFNSVKAWQEYCPCLQICLSNIKAQELPKIKHLIPDLSWELEHSLHICLFYEPKDINKLRIDFIKYISQIRALDYQGTELPLPNSLKEFLEKNINLYFSIKAYLVDSNDSSILSPLPSYPFKEVFKLSIIPAQRKFADSTEIDSRSSNLSEELSNFYNRHLNPKILPTQEDLNTLLNIKHLQDSLSSQLNDSFSEYINELKKLGYPSENYDPNIILESFIDNSEILKQNTKIKFGDKSSPLPEELNGLGYRNLIYIFFKLLSFKAEWQKVGKSIGDDGETPAPIHLVLIEEPEAHLHSQVQQVFVKKAYEILTKDLQDDNPFTTQMVISTHSSYIIHEVGFENLHYFKRCKVKENFHTEAIDLSNVFEKDNEKNKKFVSRYLRTIHCDLFFANAIILVEGSAERMLLPYFIRHHFQQLESSYISLLEVNGAHAHRFKPLIEALGVPCLVLTDLDSTYQQRKVIPLLNQGQESNCDNLTKWLNLANRTLDIVLDIPDTEKVVKNTFISYQKKIKIQWHNQEEIVIPYTFEDSIVFSNLQIFKDTEIMKGTTGMLKKMHEATLESNLNKCCQKVFKALDGEKAKMALDILYEFEPQGNELFSPPNYIQDGLKWLSGQLGL</sequence>
<proteinExistence type="predicted"/>
<evidence type="ECO:0000313" key="3">
    <source>
        <dbReference type="EMBL" id="OBX46234.1"/>
    </source>
</evidence>
<dbReference type="PANTHER" id="PTHR43581:SF2">
    <property type="entry name" value="EXCINUCLEASE ATPASE SUBUNIT"/>
    <property type="match status" value="1"/>
</dbReference>
<reference evidence="3 4" key="1">
    <citation type="submission" date="2016-06" db="EMBL/GenBank/DDBJ databases">
        <title>Draft genome of Haemophilus haemolyticus CCUG 24149.</title>
        <authorList>
            <person name="Engstrom-Jakobsson H."/>
            <person name="Salva-Serra F."/>
            <person name="Thorell K."/>
            <person name="Gonzales-Siles L."/>
            <person name="Karlsson R."/>
            <person name="Boulund F."/>
            <person name="Engstrand L."/>
            <person name="Kristiansson E."/>
            <person name="Moore E."/>
        </authorList>
    </citation>
    <scope>NUCLEOTIDE SEQUENCE [LARGE SCALE GENOMIC DNA]</scope>
    <source>
        <strain evidence="3 4">CCUG 24149</strain>
    </source>
</reference>
<evidence type="ECO:0000313" key="4">
    <source>
        <dbReference type="Proteomes" id="UP000092611"/>
    </source>
</evidence>
<dbReference type="PANTHER" id="PTHR43581">
    <property type="entry name" value="ATP/GTP PHOSPHATASE"/>
    <property type="match status" value="1"/>
</dbReference>
<dbReference type="InterPro" id="IPR034139">
    <property type="entry name" value="TOPRIM_OLD"/>
</dbReference>
<feature type="domain" description="Endonuclease GajA/Old nuclease/RecF-like AAA" evidence="1">
    <location>
        <begin position="1"/>
        <end position="418"/>
    </location>
</feature>
<dbReference type="EMBL" id="LZDL01000027">
    <property type="protein sequence ID" value="OBX46234.1"/>
    <property type="molecule type" value="Genomic_DNA"/>
</dbReference>
<evidence type="ECO:0000259" key="2">
    <source>
        <dbReference type="Pfam" id="PF20469"/>
    </source>
</evidence>
<dbReference type="InterPro" id="IPR027417">
    <property type="entry name" value="P-loop_NTPase"/>
</dbReference>
<comment type="caution">
    <text evidence="3">The sequence shown here is derived from an EMBL/GenBank/DDBJ whole genome shotgun (WGS) entry which is preliminary data.</text>
</comment>
<dbReference type="Pfam" id="PF20469">
    <property type="entry name" value="OLD-like_TOPRIM"/>
    <property type="match status" value="1"/>
</dbReference>
<evidence type="ECO:0000259" key="1">
    <source>
        <dbReference type="Pfam" id="PF13175"/>
    </source>
</evidence>
<organism evidence="3 4">
    <name type="scientific">Haemophilus haemolyticus</name>
    <dbReference type="NCBI Taxonomy" id="726"/>
    <lineage>
        <taxon>Bacteria</taxon>
        <taxon>Pseudomonadati</taxon>
        <taxon>Pseudomonadota</taxon>
        <taxon>Gammaproteobacteria</taxon>
        <taxon>Pasteurellales</taxon>
        <taxon>Pasteurellaceae</taxon>
        <taxon>Haemophilus</taxon>
    </lineage>
</organism>
<dbReference type="RefSeq" id="WP_065246565.1">
    <property type="nucleotide sequence ID" value="NZ_LZDL01000027.1"/>
</dbReference>
<dbReference type="Gene3D" id="3.40.50.300">
    <property type="entry name" value="P-loop containing nucleotide triphosphate hydrolases"/>
    <property type="match status" value="2"/>
</dbReference>
<feature type="domain" description="OLD protein-like TOPRIM" evidence="2">
    <location>
        <begin position="472"/>
        <end position="536"/>
    </location>
</feature>
<dbReference type="OrthoDB" id="3322489at2"/>
<dbReference type="InterPro" id="IPR051396">
    <property type="entry name" value="Bact_Antivir_Def_Nuclease"/>
</dbReference>
<dbReference type="AlphaFoldDB" id="A0A1B8PEJ8"/>
<dbReference type="InterPro" id="IPR041685">
    <property type="entry name" value="AAA_GajA/Old/RecF-like"/>
</dbReference>
<dbReference type="Proteomes" id="UP000092611">
    <property type="component" value="Unassembled WGS sequence"/>
</dbReference>
<protein>
    <submittedName>
        <fullName evidence="3">Uncharacterized protein</fullName>
    </submittedName>
</protein>